<feature type="compositionally biased region" description="Basic and acidic residues" evidence="1">
    <location>
        <begin position="259"/>
        <end position="275"/>
    </location>
</feature>
<dbReference type="Gene3D" id="2.60.120.740">
    <property type="match status" value="2"/>
</dbReference>
<dbReference type="Pfam" id="PF02140">
    <property type="entry name" value="SUEL_Lectin"/>
    <property type="match status" value="2"/>
</dbReference>
<evidence type="ECO:0000313" key="4">
    <source>
        <dbReference type="EnsemblMetazoa" id="CLYHEMP008437.1"/>
    </source>
</evidence>
<feature type="region of interest" description="Disordered" evidence="1">
    <location>
        <begin position="392"/>
        <end position="434"/>
    </location>
</feature>
<name>A0A7M5V2F7_9CNID</name>
<evidence type="ECO:0000259" key="3">
    <source>
        <dbReference type="PROSITE" id="PS50228"/>
    </source>
</evidence>
<evidence type="ECO:0000313" key="5">
    <source>
        <dbReference type="Proteomes" id="UP000594262"/>
    </source>
</evidence>
<sequence>MLEGRVLPYLTLLFCCMLAHGLVPELVNRGRTRTVPVQMDMISDNSITICTGAKRSLACREGANIAVTNVFWGRLSDKVCPSDDGDPIVDCDAAPDSLGLVRDQCEGKKECSLTAKHSLLQREHSSHCPGVNKYLIVKFTCMPESKGVLLCDSAETDISCEAGWIMQLADVFWGRRASARTCGLNEGFECDASETASNYLKNKCNGKQKCLVQNEANILDPTKKSSCGDSLEKYLMLNYVCSPVTARTTAQQDDDEEKEKEKKVPDAPKVAEKPKPQAAAAIVNPAPKPAVPTATNTASTLLAAANSGKTTTSKTSGGFAPKNEKSEVEEEAEEAEKKSSSTSSSPAKESSPDATSDTASVRSILSRAKNILKTLDIDGGDVRKKRFRIARPEKSISPLKKKLQKKSDIVERRKNSKNEQKIAPPSVPGPEYPDNFILKSWYGK</sequence>
<feature type="region of interest" description="Disordered" evidence="1">
    <location>
        <begin position="248"/>
        <end position="361"/>
    </location>
</feature>
<feature type="chain" id="PRO_5029884384" description="SUEL-type lectin domain-containing protein" evidence="2">
    <location>
        <begin position="22"/>
        <end position="444"/>
    </location>
</feature>
<dbReference type="Proteomes" id="UP000594262">
    <property type="component" value="Unplaced"/>
</dbReference>
<evidence type="ECO:0000256" key="2">
    <source>
        <dbReference type="SAM" id="SignalP"/>
    </source>
</evidence>
<dbReference type="InterPro" id="IPR000922">
    <property type="entry name" value="Lectin_gal-bd_dom"/>
</dbReference>
<proteinExistence type="predicted"/>
<evidence type="ECO:0000256" key="1">
    <source>
        <dbReference type="SAM" id="MobiDB-lite"/>
    </source>
</evidence>
<dbReference type="OrthoDB" id="1100386at2759"/>
<dbReference type="PANTHER" id="PTHR46780">
    <property type="entry name" value="PROTEIN EVA-1"/>
    <property type="match status" value="1"/>
</dbReference>
<keyword evidence="2" id="KW-0732">Signal</keyword>
<feature type="compositionally biased region" description="Basic and acidic residues" evidence="1">
    <location>
        <begin position="405"/>
        <end position="420"/>
    </location>
</feature>
<feature type="domain" description="SUEL-type lectin" evidence="3">
    <location>
        <begin position="150"/>
        <end position="242"/>
    </location>
</feature>
<reference evidence="4" key="1">
    <citation type="submission" date="2021-01" db="UniProtKB">
        <authorList>
            <consortium name="EnsemblMetazoa"/>
        </authorList>
    </citation>
    <scope>IDENTIFICATION</scope>
</reference>
<dbReference type="AlphaFoldDB" id="A0A7M5V2F7"/>
<dbReference type="PROSITE" id="PS50228">
    <property type="entry name" value="SUEL_LECTIN"/>
    <property type="match status" value="2"/>
</dbReference>
<feature type="compositionally biased region" description="Low complexity" evidence="1">
    <location>
        <begin position="293"/>
        <end position="321"/>
    </location>
</feature>
<dbReference type="RefSeq" id="XP_066925028.1">
    <property type="nucleotide sequence ID" value="XM_067068927.1"/>
</dbReference>
<organism evidence="4 5">
    <name type="scientific">Clytia hemisphaerica</name>
    <dbReference type="NCBI Taxonomy" id="252671"/>
    <lineage>
        <taxon>Eukaryota</taxon>
        <taxon>Metazoa</taxon>
        <taxon>Cnidaria</taxon>
        <taxon>Hydrozoa</taxon>
        <taxon>Hydroidolina</taxon>
        <taxon>Leptothecata</taxon>
        <taxon>Obeliida</taxon>
        <taxon>Clytiidae</taxon>
        <taxon>Clytia</taxon>
    </lineage>
</organism>
<dbReference type="GO" id="GO:0030246">
    <property type="term" value="F:carbohydrate binding"/>
    <property type="evidence" value="ECO:0007669"/>
    <property type="project" value="InterPro"/>
</dbReference>
<feature type="signal peptide" evidence="2">
    <location>
        <begin position="1"/>
        <end position="21"/>
    </location>
</feature>
<dbReference type="CDD" id="cd22823">
    <property type="entry name" value="Gal_Rha_Lectin"/>
    <property type="match status" value="2"/>
</dbReference>
<accession>A0A7M5V2F7</accession>
<keyword evidence="5" id="KW-1185">Reference proteome</keyword>
<protein>
    <recommendedName>
        <fullName evidence="3">SUEL-type lectin domain-containing protein</fullName>
    </recommendedName>
</protein>
<dbReference type="InterPro" id="IPR043159">
    <property type="entry name" value="Lectin_gal-bd_sf"/>
</dbReference>
<dbReference type="EnsemblMetazoa" id="CLYHEMT008437.1">
    <property type="protein sequence ID" value="CLYHEMP008437.1"/>
    <property type="gene ID" value="CLYHEMG008437"/>
</dbReference>
<feature type="compositionally biased region" description="Low complexity" evidence="1">
    <location>
        <begin position="340"/>
        <end position="354"/>
    </location>
</feature>
<feature type="domain" description="SUEL-type lectin" evidence="3">
    <location>
        <begin position="49"/>
        <end position="142"/>
    </location>
</feature>
<dbReference type="GeneID" id="136812433"/>